<dbReference type="InterPro" id="IPR035986">
    <property type="entry name" value="PKD_dom_sf"/>
</dbReference>
<dbReference type="PROSITE" id="PS51257">
    <property type="entry name" value="PROKAR_LIPOPROTEIN"/>
    <property type="match status" value="1"/>
</dbReference>
<dbReference type="InterPro" id="IPR013783">
    <property type="entry name" value="Ig-like_fold"/>
</dbReference>
<accession>A0A4Y6PQP2</accession>
<dbReference type="OrthoDB" id="5481749at2"/>
<proteinExistence type="predicted"/>
<protein>
    <recommendedName>
        <fullName evidence="5">PKD domain-containing protein</fullName>
    </recommendedName>
</protein>
<feature type="signal peptide" evidence="2">
    <location>
        <begin position="1"/>
        <end position="18"/>
    </location>
</feature>
<dbReference type="AlphaFoldDB" id="A0A4Y6PQP2"/>
<sequence length="396" mass="42928">MTSCRLIFPLFASLTLLALSGCVDLGEVTCESDNDCRFGRVCSTAGQCTWTAPPTQTPIEEDAGPVDAGPHDAGPGPDTTPIEPPDAVSDVSTPPDTTPTPDTTPGPDTTPQPDVGNEPDTSLPDTSVPDAATPNCPTAVARARGEHESDWQITGLAVAPLETVSLDATSSSGDITRYEWTLVSRPSGSTTRLVPSNTVEQPTLFLDLAGWYELELRVIYDDGDVVCDARDEIRIRAIPNEDVHIELTWDTPADADQTDGSGTDFDLHYLHPNGQWNNYPWDIFWENPRGDWGVQGDSWDDPSLDLDDTNGAGPENITHSGLENLTYNIGAYYYASGTLGASYATLRVYIDGLLAFEFADKYLDHDELFWHVAQLTWPSGQIMAVDQVYDGFPTAP</sequence>
<dbReference type="EMBL" id="CP041186">
    <property type="protein sequence ID" value="QDG50648.1"/>
    <property type="molecule type" value="Genomic_DNA"/>
</dbReference>
<dbReference type="RefSeq" id="WP_141197140.1">
    <property type="nucleotide sequence ID" value="NZ_CP041186.1"/>
</dbReference>
<dbReference type="Proteomes" id="UP000315995">
    <property type="component" value="Chromosome"/>
</dbReference>
<feature type="compositionally biased region" description="Polar residues" evidence="1">
    <location>
        <begin position="49"/>
        <end position="58"/>
    </location>
</feature>
<evidence type="ECO:0000256" key="1">
    <source>
        <dbReference type="SAM" id="MobiDB-lite"/>
    </source>
</evidence>
<dbReference type="SUPFAM" id="SSF49299">
    <property type="entry name" value="PKD domain"/>
    <property type="match status" value="1"/>
</dbReference>
<evidence type="ECO:0000256" key="2">
    <source>
        <dbReference type="SAM" id="SignalP"/>
    </source>
</evidence>
<evidence type="ECO:0008006" key="5">
    <source>
        <dbReference type="Google" id="ProtNLM"/>
    </source>
</evidence>
<reference evidence="3 4" key="1">
    <citation type="submission" date="2019-06" db="EMBL/GenBank/DDBJ databases">
        <title>Persicimonas caeni gen. nov., sp. nov., a predatory bacterium isolated from solar saltern.</title>
        <authorList>
            <person name="Wang S."/>
        </authorList>
    </citation>
    <scope>NUCLEOTIDE SEQUENCE [LARGE SCALE GENOMIC DNA]</scope>
    <source>
        <strain evidence="3 4">YN101</strain>
    </source>
</reference>
<keyword evidence="4" id="KW-1185">Reference proteome</keyword>
<organism evidence="3 4">
    <name type="scientific">Persicimonas caeni</name>
    <dbReference type="NCBI Taxonomy" id="2292766"/>
    <lineage>
        <taxon>Bacteria</taxon>
        <taxon>Deltaproteobacteria</taxon>
        <taxon>Bradymonadales</taxon>
        <taxon>Bradymonadaceae</taxon>
        <taxon>Persicimonas</taxon>
    </lineage>
</organism>
<keyword evidence="2" id="KW-0732">Signal</keyword>
<name>A0A4Y6PQP2_PERCE</name>
<gene>
    <name evidence="3" type="ORF">FIV42_07855</name>
</gene>
<evidence type="ECO:0000313" key="3">
    <source>
        <dbReference type="EMBL" id="QDG50648.1"/>
    </source>
</evidence>
<accession>A0A5B8Y849</accession>
<evidence type="ECO:0000313" key="4">
    <source>
        <dbReference type="Proteomes" id="UP000315995"/>
    </source>
</evidence>
<feature type="chain" id="PRO_5030106256" description="PKD domain-containing protein" evidence="2">
    <location>
        <begin position="19"/>
        <end position="396"/>
    </location>
</feature>
<feature type="compositionally biased region" description="Pro residues" evidence="1">
    <location>
        <begin position="96"/>
        <end position="110"/>
    </location>
</feature>
<dbReference type="Gene3D" id="2.60.40.10">
    <property type="entry name" value="Immunoglobulins"/>
    <property type="match status" value="1"/>
</dbReference>
<feature type="region of interest" description="Disordered" evidence="1">
    <location>
        <begin position="49"/>
        <end position="136"/>
    </location>
</feature>